<dbReference type="Proteomes" id="UP000390335">
    <property type="component" value="Unassembled WGS sequence"/>
</dbReference>
<evidence type="ECO:0000256" key="6">
    <source>
        <dbReference type="ARBA" id="ARBA00022842"/>
    </source>
</evidence>
<evidence type="ECO:0000259" key="8">
    <source>
        <dbReference type="Pfam" id="PF01850"/>
    </source>
</evidence>
<gene>
    <name evidence="9" type="ORF">RsS93_63740</name>
</gene>
<evidence type="ECO:0000256" key="4">
    <source>
        <dbReference type="ARBA" id="ARBA00022723"/>
    </source>
</evidence>
<keyword evidence="5" id="KW-0378">Hydrolase</keyword>
<name>A0ABQ0ZDU4_9HYPH</name>
<protein>
    <submittedName>
        <fullName evidence="9">Twitching motility protein PilT</fullName>
    </submittedName>
</protein>
<comment type="cofactor">
    <cofactor evidence="1">
        <name>Mg(2+)</name>
        <dbReference type="ChEBI" id="CHEBI:18420"/>
    </cofactor>
</comment>
<proteinExistence type="inferred from homology"/>
<evidence type="ECO:0000256" key="1">
    <source>
        <dbReference type="ARBA" id="ARBA00001946"/>
    </source>
</evidence>
<keyword evidence="6" id="KW-0460">Magnesium</keyword>
<evidence type="ECO:0000313" key="10">
    <source>
        <dbReference type="Proteomes" id="UP000390335"/>
    </source>
</evidence>
<dbReference type="Gene3D" id="3.40.50.1010">
    <property type="entry name" value="5'-nuclease"/>
    <property type="match status" value="1"/>
</dbReference>
<dbReference type="RefSeq" id="WP_173002614.1">
    <property type="nucleotide sequence ID" value="NZ_BLAJ01000029.1"/>
</dbReference>
<comment type="caution">
    <text evidence="9">The sequence shown here is derived from an EMBL/GenBank/DDBJ whole genome shotgun (WGS) entry which is preliminary data.</text>
</comment>
<keyword evidence="4" id="KW-0479">Metal-binding</keyword>
<dbReference type="PANTHER" id="PTHR33653:SF1">
    <property type="entry name" value="RIBONUCLEASE VAPC2"/>
    <property type="match status" value="1"/>
</dbReference>
<keyword evidence="3" id="KW-0540">Nuclease</keyword>
<evidence type="ECO:0000256" key="7">
    <source>
        <dbReference type="ARBA" id="ARBA00038093"/>
    </source>
</evidence>
<dbReference type="InterPro" id="IPR029060">
    <property type="entry name" value="PIN-like_dom_sf"/>
</dbReference>
<evidence type="ECO:0000256" key="3">
    <source>
        <dbReference type="ARBA" id="ARBA00022722"/>
    </source>
</evidence>
<dbReference type="SUPFAM" id="SSF88723">
    <property type="entry name" value="PIN domain-like"/>
    <property type="match status" value="1"/>
</dbReference>
<evidence type="ECO:0000313" key="9">
    <source>
        <dbReference type="EMBL" id="GES53760.1"/>
    </source>
</evidence>
<dbReference type="PANTHER" id="PTHR33653">
    <property type="entry name" value="RIBONUCLEASE VAPC2"/>
    <property type="match status" value="1"/>
</dbReference>
<dbReference type="CDD" id="cd09871">
    <property type="entry name" value="PIN_MtVapC28-VapC30-like"/>
    <property type="match status" value="1"/>
</dbReference>
<keyword evidence="10" id="KW-1185">Reference proteome</keyword>
<keyword evidence="2" id="KW-1277">Toxin-antitoxin system</keyword>
<dbReference type="Pfam" id="PF01850">
    <property type="entry name" value="PIN"/>
    <property type="match status" value="1"/>
</dbReference>
<evidence type="ECO:0000256" key="2">
    <source>
        <dbReference type="ARBA" id="ARBA00022649"/>
    </source>
</evidence>
<reference evidence="9 10" key="1">
    <citation type="journal article" date="2020" name="Genome Biol. Evol.">
        <title>Rhizobium dioscoreae sp. nov., a plant growth-promoting bacterium isolated from yam (Dioscorea species).</title>
        <authorList>
            <person name="Ouyabe M."/>
            <person name="Tanaka N."/>
            <person name="Shiwa Y."/>
            <person name="Fujita N."/>
            <person name="Kikuno H."/>
            <person name="Babil P."/>
            <person name="Shiwachi H."/>
        </authorList>
    </citation>
    <scope>NUCLEOTIDE SEQUENCE [LARGE SCALE GENOMIC DNA]</scope>
    <source>
        <strain evidence="9 10">S-93</strain>
    </source>
</reference>
<dbReference type="EMBL" id="BLAJ01000029">
    <property type="protein sequence ID" value="GES53760.1"/>
    <property type="molecule type" value="Genomic_DNA"/>
</dbReference>
<accession>A0ABQ0ZDU4</accession>
<evidence type="ECO:0000256" key="5">
    <source>
        <dbReference type="ARBA" id="ARBA00022801"/>
    </source>
</evidence>
<dbReference type="InterPro" id="IPR050556">
    <property type="entry name" value="Type_II_TA_system_RNase"/>
</dbReference>
<sequence>MFIETSAIVAILAGEADADTYLAAIDSATDRQTGAHVRLEATINLARILGLEVLDAQEMFDAFLHAAKITVIPITDTIARRAVEAFAAYGKGKGHPAQLNFADCLSYACADTHNMPILFKGRDFMETNLKSALFGAS</sequence>
<dbReference type="InterPro" id="IPR002716">
    <property type="entry name" value="PIN_dom"/>
</dbReference>
<organism evidence="9 10">
    <name type="scientific">Rhizobium dioscoreae</name>
    <dbReference type="NCBI Taxonomy" id="2653122"/>
    <lineage>
        <taxon>Bacteria</taxon>
        <taxon>Pseudomonadati</taxon>
        <taxon>Pseudomonadota</taxon>
        <taxon>Alphaproteobacteria</taxon>
        <taxon>Hyphomicrobiales</taxon>
        <taxon>Rhizobiaceae</taxon>
        <taxon>Rhizobium/Agrobacterium group</taxon>
        <taxon>Rhizobium</taxon>
    </lineage>
</organism>
<feature type="domain" description="PIN" evidence="8">
    <location>
        <begin position="1"/>
        <end position="126"/>
    </location>
</feature>
<comment type="similarity">
    <text evidence="7">Belongs to the PINc/VapC protein family.</text>
</comment>